<accession>A0AAN9IAB2</accession>
<evidence type="ECO:0000313" key="3">
    <source>
        <dbReference type="Proteomes" id="UP001372338"/>
    </source>
</evidence>
<keyword evidence="1" id="KW-0472">Membrane</keyword>
<evidence type="ECO:0000313" key="2">
    <source>
        <dbReference type="EMBL" id="KAK7273398.1"/>
    </source>
</evidence>
<keyword evidence="1" id="KW-1133">Transmembrane helix</keyword>
<evidence type="ECO:0000256" key="1">
    <source>
        <dbReference type="SAM" id="Phobius"/>
    </source>
</evidence>
<comment type="caution">
    <text evidence="2">The sequence shown here is derived from an EMBL/GenBank/DDBJ whole genome shotgun (WGS) entry which is preliminary data.</text>
</comment>
<dbReference type="AlphaFoldDB" id="A0AAN9IAB2"/>
<gene>
    <name evidence="2" type="ORF">RIF29_14447</name>
</gene>
<organism evidence="2 3">
    <name type="scientific">Crotalaria pallida</name>
    <name type="common">Smooth rattlebox</name>
    <name type="synonym">Crotalaria striata</name>
    <dbReference type="NCBI Taxonomy" id="3830"/>
    <lineage>
        <taxon>Eukaryota</taxon>
        <taxon>Viridiplantae</taxon>
        <taxon>Streptophyta</taxon>
        <taxon>Embryophyta</taxon>
        <taxon>Tracheophyta</taxon>
        <taxon>Spermatophyta</taxon>
        <taxon>Magnoliopsida</taxon>
        <taxon>eudicotyledons</taxon>
        <taxon>Gunneridae</taxon>
        <taxon>Pentapetalae</taxon>
        <taxon>rosids</taxon>
        <taxon>fabids</taxon>
        <taxon>Fabales</taxon>
        <taxon>Fabaceae</taxon>
        <taxon>Papilionoideae</taxon>
        <taxon>50 kb inversion clade</taxon>
        <taxon>genistoids sensu lato</taxon>
        <taxon>core genistoids</taxon>
        <taxon>Crotalarieae</taxon>
        <taxon>Crotalaria</taxon>
    </lineage>
</organism>
<proteinExistence type="predicted"/>
<reference evidence="2 3" key="1">
    <citation type="submission" date="2024-01" db="EMBL/GenBank/DDBJ databases">
        <title>The genomes of 5 underutilized Papilionoideae crops provide insights into root nodulation and disease resistanc.</title>
        <authorList>
            <person name="Yuan L."/>
        </authorList>
    </citation>
    <scope>NUCLEOTIDE SEQUENCE [LARGE SCALE GENOMIC DNA]</scope>
    <source>
        <strain evidence="2">ZHUSHIDOU_FW_LH</strain>
        <tissue evidence="2">Leaf</tissue>
    </source>
</reference>
<protein>
    <submittedName>
        <fullName evidence="2">Uncharacterized protein</fullName>
    </submittedName>
</protein>
<feature type="transmembrane region" description="Helical" evidence="1">
    <location>
        <begin position="13"/>
        <end position="31"/>
    </location>
</feature>
<keyword evidence="3" id="KW-1185">Reference proteome</keyword>
<sequence>MGLILLDTHFTPTLYRSILFLTLVIFSLYLLQRSLVPTLFLIGGARDPFPHQQRDLFTSVTAARPTPLFTSARAARPVSSSSARDRSLVQLTLSVGGGGRICEIDLLEVRSKRVAAVFVYVILGGGVAAGYVALEIVNRGLSIGELCIIS</sequence>
<dbReference type="EMBL" id="JAYWIO010000003">
    <property type="protein sequence ID" value="KAK7273398.1"/>
    <property type="molecule type" value="Genomic_DNA"/>
</dbReference>
<dbReference type="Proteomes" id="UP001372338">
    <property type="component" value="Unassembled WGS sequence"/>
</dbReference>
<name>A0AAN9IAB2_CROPI</name>
<feature type="transmembrane region" description="Helical" evidence="1">
    <location>
        <begin position="114"/>
        <end position="134"/>
    </location>
</feature>
<keyword evidence="1" id="KW-0812">Transmembrane</keyword>